<accession>A0ABQ4RYB0</accession>
<feature type="transmembrane region" description="Helical" evidence="1">
    <location>
        <begin position="21"/>
        <end position="41"/>
    </location>
</feature>
<evidence type="ECO:0000313" key="2">
    <source>
        <dbReference type="EMBL" id="GJD95825.1"/>
    </source>
</evidence>
<dbReference type="EMBL" id="BPQP01000047">
    <property type="protein sequence ID" value="GJD95825.1"/>
    <property type="molecule type" value="Genomic_DNA"/>
</dbReference>
<dbReference type="RefSeq" id="WP_238244961.1">
    <property type="nucleotide sequence ID" value="NZ_BPQP01000047.1"/>
</dbReference>
<sequence length="77" mass="8229">MPAGDPKHRAKRFNEGVKLTATLFNSLSIATVGAVFIVPIAQRQFDVLRDGGGSLLLVAVALHLVGQAIIQFTRAED</sequence>
<protein>
    <submittedName>
        <fullName evidence="2">Uncharacterized protein</fullName>
    </submittedName>
</protein>
<keyword evidence="1" id="KW-1133">Transmembrane helix</keyword>
<name>A0ABQ4RYB0_9HYPH</name>
<feature type="transmembrane region" description="Helical" evidence="1">
    <location>
        <begin position="53"/>
        <end position="72"/>
    </location>
</feature>
<reference evidence="2" key="1">
    <citation type="journal article" date="2021" name="Front. Microbiol.">
        <title>Comprehensive Comparative Genomics and Phenotyping of Methylobacterium Species.</title>
        <authorList>
            <person name="Alessa O."/>
            <person name="Ogura Y."/>
            <person name="Fujitani Y."/>
            <person name="Takami H."/>
            <person name="Hayashi T."/>
            <person name="Sahin N."/>
            <person name="Tani A."/>
        </authorList>
    </citation>
    <scope>NUCLEOTIDE SEQUENCE</scope>
    <source>
        <strain evidence="2">DSM 19015</strain>
    </source>
</reference>
<gene>
    <name evidence="2" type="ORF">OCOJLMKI_3040</name>
</gene>
<keyword evidence="1" id="KW-0472">Membrane</keyword>
<keyword evidence="3" id="KW-1185">Reference proteome</keyword>
<evidence type="ECO:0000313" key="3">
    <source>
        <dbReference type="Proteomes" id="UP001055125"/>
    </source>
</evidence>
<keyword evidence="1" id="KW-0812">Transmembrane</keyword>
<evidence type="ECO:0000256" key="1">
    <source>
        <dbReference type="SAM" id="Phobius"/>
    </source>
</evidence>
<reference evidence="2" key="2">
    <citation type="submission" date="2021-08" db="EMBL/GenBank/DDBJ databases">
        <authorList>
            <person name="Tani A."/>
            <person name="Ola A."/>
            <person name="Ogura Y."/>
            <person name="Katsura K."/>
            <person name="Hayashi T."/>
        </authorList>
    </citation>
    <scope>NUCLEOTIDE SEQUENCE</scope>
    <source>
        <strain evidence="2">DSM 19015</strain>
    </source>
</reference>
<dbReference type="Proteomes" id="UP001055125">
    <property type="component" value="Unassembled WGS sequence"/>
</dbReference>
<organism evidence="2 3">
    <name type="scientific">Methylobacterium iners</name>
    <dbReference type="NCBI Taxonomy" id="418707"/>
    <lineage>
        <taxon>Bacteria</taxon>
        <taxon>Pseudomonadati</taxon>
        <taxon>Pseudomonadota</taxon>
        <taxon>Alphaproteobacteria</taxon>
        <taxon>Hyphomicrobiales</taxon>
        <taxon>Methylobacteriaceae</taxon>
        <taxon>Methylobacterium</taxon>
    </lineage>
</organism>
<proteinExistence type="predicted"/>
<comment type="caution">
    <text evidence="2">The sequence shown here is derived from an EMBL/GenBank/DDBJ whole genome shotgun (WGS) entry which is preliminary data.</text>
</comment>